<evidence type="ECO:0000259" key="1">
    <source>
        <dbReference type="Pfam" id="PF00561"/>
    </source>
</evidence>
<dbReference type="GO" id="GO:0016020">
    <property type="term" value="C:membrane"/>
    <property type="evidence" value="ECO:0007669"/>
    <property type="project" value="TreeGrafter"/>
</dbReference>
<keyword evidence="3" id="KW-1185">Reference proteome</keyword>
<dbReference type="SUPFAM" id="SSF53474">
    <property type="entry name" value="alpha/beta-Hydrolases"/>
    <property type="match status" value="1"/>
</dbReference>
<organism evidence="2 3">
    <name type="scientific">Triangularia setosa</name>
    <dbReference type="NCBI Taxonomy" id="2587417"/>
    <lineage>
        <taxon>Eukaryota</taxon>
        <taxon>Fungi</taxon>
        <taxon>Dikarya</taxon>
        <taxon>Ascomycota</taxon>
        <taxon>Pezizomycotina</taxon>
        <taxon>Sordariomycetes</taxon>
        <taxon>Sordariomycetidae</taxon>
        <taxon>Sordariales</taxon>
        <taxon>Podosporaceae</taxon>
        <taxon>Triangularia</taxon>
    </lineage>
</organism>
<dbReference type="Gene3D" id="3.40.50.1820">
    <property type="entry name" value="alpha/beta hydrolase"/>
    <property type="match status" value="1"/>
</dbReference>
<dbReference type="InterPro" id="IPR050266">
    <property type="entry name" value="AB_hydrolase_sf"/>
</dbReference>
<reference evidence="2" key="1">
    <citation type="journal article" date="2023" name="Mol. Phylogenet. Evol.">
        <title>Genome-scale phylogeny and comparative genomics of the fungal order Sordariales.</title>
        <authorList>
            <person name="Hensen N."/>
            <person name="Bonometti L."/>
            <person name="Westerberg I."/>
            <person name="Brannstrom I.O."/>
            <person name="Guillou S."/>
            <person name="Cros-Aarteil S."/>
            <person name="Calhoun S."/>
            <person name="Haridas S."/>
            <person name="Kuo A."/>
            <person name="Mondo S."/>
            <person name="Pangilinan J."/>
            <person name="Riley R."/>
            <person name="LaButti K."/>
            <person name="Andreopoulos B."/>
            <person name="Lipzen A."/>
            <person name="Chen C."/>
            <person name="Yan M."/>
            <person name="Daum C."/>
            <person name="Ng V."/>
            <person name="Clum A."/>
            <person name="Steindorff A."/>
            <person name="Ohm R.A."/>
            <person name="Martin F."/>
            <person name="Silar P."/>
            <person name="Natvig D.O."/>
            <person name="Lalanne C."/>
            <person name="Gautier V."/>
            <person name="Ament-Velasquez S.L."/>
            <person name="Kruys A."/>
            <person name="Hutchinson M.I."/>
            <person name="Powell A.J."/>
            <person name="Barry K."/>
            <person name="Miller A.N."/>
            <person name="Grigoriev I.V."/>
            <person name="Debuchy R."/>
            <person name="Gladieux P."/>
            <person name="Hiltunen Thoren M."/>
            <person name="Johannesson H."/>
        </authorList>
    </citation>
    <scope>NUCLEOTIDE SEQUENCE</scope>
    <source>
        <strain evidence="2">CBS 892.96</strain>
    </source>
</reference>
<accession>A0AAN6VZC0</accession>
<sequence>MSTITGASPQSSFITQAPTPDTIFYVSLDPQPPNPTAPTLILLHGLLSSHLEWSLIIPHLRPHCHLLLVDLPGHSRSSSLPPPYTTSSMADQVASVIQSHARNGKAHIVGMSMGGFVTLHLARRYPSLCLSAFISGATPFEGVTKWLAKNNWILFHGFRLSNMIITDWMYDWLCRMIGMKEHRELRQEILRNVKWELIRDVYGSIVDEEDGFSMEGMAEINQVRCLSVAGERQDQIEVTRRVGQVWKEKGLTGRLGSRAFVVRGAVHAWDLQFPEVFAGGIRSWAEGVDLPNEFEVLE</sequence>
<dbReference type="AlphaFoldDB" id="A0AAN6VZC0"/>
<dbReference type="Proteomes" id="UP001302321">
    <property type="component" value="Unassembled WGS sequence"/>
</dbReference>
<reference evidence="2" key="2">
    <citation type="submission" date="2023-05" db="EMBL/GenBank/DDBJ databases">
        <authorList>
            <consortium name="Lawrence Berkeley National Laboratory"/>
            <person name="Steindorff A."/>
            <person name="Hensen N."/>
            <person name="Bonometti L."/>
            <person name="Westerberg I."/>
            <person name="Brannstrom I.O."/>
            <person name="Guillou S."/>
            <person name="Cros-Aarteil S."/>
            <person name="Calhoun S."/>
            <person name="Haridas S."/>
            <person name="Kuo A."/>
            <person name="Mondo S."/>
            <person name="Pangilinan J."/>
            <person name="Riley R."/>
            <person name="Labutti K."/>
            <person name="Andreopoulos B."/>
            <person name="Lipzen A."/>
            <person name="Chen C."/>
            <person name="Yanf M."/>
            <person name="Daum C."/>
            <person name="Ng V."/>
            <person name="Clum A."/>
            <person name="Ohm R."/>
            <person name="Martin F."/>
            <person name="Silar P."/>
            <person name="Natvig D."/>
            <person name="Lalanne C."/>
            <person name="Gautier V."/>
            <person name="Ament-Velasquez S.L."/>
            <person name="Kruys A."/>
            <person name="Hutchinson M.I."/>
            <person name="Powell A.J."/>
            <person name="Barry K."/>
            <person name="Miller A.N."/>
            <person name="Grigoriev I.V."/>
            <person name="Debuchy R."/>
            <person name="Gladieux P."/>
            <person name="Thoren M.H."/>
            <person name="Johannesson H."/>
        </authorList>
    </citation>
    <scope>NUCLEOTIDE SEQUENCE</scope>
    <source>
        <strain evidence="2">CBS 892.96</strain>
    </source>
</reference>
<keyword evidence="2" id="KW-0378">Hydrolase</keyword>
<dbReference type="GO" id="GO:0016787">
    <property type="term" value="F:hydrolase activity"/>
    <property type="evidence" value="ECO:0007669"/>
    <property type="project" value="UniProtKB-KW"/>
</dbReference>
<dbReference type="EMBL" id="MU866412">
    <property type="protein sequence ID" value="KAK4172559.1"/>
    <property type="molecule type" value="Genomic_DNA"/>
</dbReference>
<gene>
    <name evidence="2" type="ORF">QBC36DRAFT_337595</name>
</gene>
<comment type="caution">
    <text evidence="2">The sequence shown here is derived from an EMBL/GenBank/DDBJ whole genome shotgun (WGS) entry which is preliminary data.</text>
</comment>
<evidence type="ECO:0000313" key="2">
    <source>
        <dbReference type="EMBL" id="KAK4172559.1"/>
    </source>
</evidence>
<dbReference type="Pfam" id="PF00561">
    <property type="entry name" value="Abhydrolase_1"/>
    <property type="match status" value="1"/>
</dbReference>
<feature type="domain" description="AB hydrolase-1" evidence="1">
    <location>
        <begin position="38"/>
        <end position="142"/>
    </location>
</feature>
<proteinExistence type="predicted"/>
<dbReference type="InterPro" id="IPR000073">
    <property type="entry name" value="AB_hydrolase_1"/>
</dbReference>
<dbReference type="InterPro" id="IPR029058">
    <property type="entry name" value="AB_hydrolase_fold"/>
</dbReference>
<evidence type="ECO:0000313" key="3">
    <source>
        <dbReference type="Proteomes" id="UP001302321"/>
    </source>
</evidence>
<dbReference type="PANTHER" id="PTHR43798:SF33">
    <property type="entry name" value="HYDROLASE, PUTATIVE (AFU_ORTHOLOGUE AFUA_2G14860)-RELATED"/>
    <property type="match status" value="1"/>
</dbReference>
<dbReference type="PANTHER" id="PTHR43798">
    <property type="entry name" value="MONOACYLGLYCEROL LIPASE"/>
    <property type="match status" value="1"/>
</dbReference>
<protein>
    <submittedName>
        <fullName evidence="2">Alpha/Beta hydrolase protein</fullName>
    </submittedName>
</protein>
<name>A0AAN6VZC0_9PEZI</name>